<protein>
    <recommendedName>
        <fullName evidence="4">TonB C-terminal domain-containing protein</fullName>
    </recommendedName>
</protein>
<keyword evidence="3" id="KW-1185">Reference proteome</keyword>
<name>A0A7G8BME9_9BACT</name>
<feature type="chain" id="PRO_5028974822" description="TonB C-terminal domain-containing protein" evidence="1">
    <location>
        <begin position="30"/>
        <end position="314"/>
    </location>
</feature>
<keyword evidence="1" id="KW-0732">Signal</keyword>
<dbReference type="RefSeq" id="WP_186745315.1">
    <property type="nucleotide sequence ID" value="NZ_CP060394.1"/>
</dbReference>
<proteinExistence type="predicted"/>
<dbReference type="KEGG" id="adin:H7849_07300"/>
<dbReference type="EMBL" id="CP060394">
    <property type="protein sequence ID" value="QNI33719.1"/>
    <property type="molecule type" value="Genomic_DNA"/>
</dbReference>
<accession>A0A7G8BME9</accession>
<feature type="signal peptide" evidence="1">
    <location>
        <begin position="1"/>
        <end position="29"/>
    </location>
</feature>
<organism evidence="2 3">
    <name type="scientific">Alloacidobacterium dinghuense</name>
    <dbReference type="NCBI Taxonomy" id="2763107"/>
    <lineage>
        <taxon>Bacteria</taxon>
        <taxon>Pseudomonadati</taxon>
        <taxon>Acidobacteriota</taxon>
        <taxon>Terriglobia</taxon>
        <taxon>Terriglobales</taxon>
        <taxon>Acidobacteriaceae</taxon>
        <taxon>Alloacidobacterium</taxon>
    </lineage>
</organism>
<evidence type="ECO:0000313" key="3">
    <source>
        <dbReference type="Proteomes" id="UP000515312"/>
    </source>
</evidence>
<dbReference type="Proteomes" id="UP000515312">
    <property type="component" value="Chromosome"/>
</dbReference>
<evidence type="ECO:0008006" key="4">
    <source>
        <dbReference type="Google" id="ProtNLM"/>
    </source>
</evidence>
<evidence type="ECO:0000313" key="2">
    <source>
        <dbReference type="EMBL" id="QNI33719.1"/>
    </source>
</evidence>
<dbReference type="Gene3D" id="1.25.40.10">
    <property type="entry name" value="Tetratricopeptide repeat domain"/>
    <property type="match status" value="1"/>
</dbReference>
<gene>
    <name evidence="2" type="ORF">H7849_07300</name>
</gene>
<evidence type="ECO:0000256" key="1">
    <source>
        <dbReference type="SAM" id="SignalP"/>
    </source>
</evidence>
<dbReference type="SUPFAM" id="SSF48452">
    <property type="entry name" value="TPR-like"/>
    <property type="match status" value="1"/>
</dbReference>
<sequence>MQPQTRLRDAIGFSSLWLLLFLTCLDAKAQANPCTAAPIEVDETIAWLHVKSRPVSVQDGNETVATVVNQRVSGDVAFRADVDMNGHVLSIKPLSGPPGLIDLYANAAKHISLYPFVKNGQPVCAWFTLRYAAFSNLTNDPDAKAYRRIVPLLEKCAADSAAKSNLNALATCQRAAEAADGLSLPRNDSKKVAAYNYYASALLLDKRPKEALTYAEKAIAASNLGFIPISDKAVAYGLRGQARALTGNPQGADQDLAKAEDLEWATFDVPRTPQQKSFDSRILSSILNFHAQILISMGKPTEAAKLHEAAQKLL</sequence>
<reference evidence="2 3" key="1">
    <citation type="submission" date="2020-08" db="EMBL/GenBank/DDBJ databases">
        <title>Edaphobacter telluris sp. nov. and Acidobacterium dinghuensis sp. nov., two acidobacteria isolated from forest soil.</title>
        <authorList>
            <person name="Fu J."/>
            <person name="Qiu L."/>
        </authorList>
    </citation>
    <scope>NUCLEOTIDE SEQUENCE [LARGE SCALE GENOMIC DNA]</scope>
    <source>
        <strain evidence="2">4Y35</strain>
    </source>
</reference>
<dbReference type="InterPro" id="IPR011990">
    <property type="entry name" value="TPR-like_helical_dom_sf"/>
</dbReference>
<dbReference type="AlphaFoldDB" id="A0A7G8BME9"/>